<accession>A0ABQ3K6E0</accession>
<name>A0ABQ3K6E0_9DEIO</name>
<keyword evidence="1" id="KW-1133">Transmembrane helix</keyword>
<dbReference type="Pfam" id="PF19700">
    <property type="entry name" value="DUF6198"/>
    <property type="match status" value="1"/>
</dbReference>
<feature type="transmembrane region" description="Helical" evidence="1">
    <location>
        <begin position="22"/>
        <end position="40"/>
    </location>
</feature>
<evidence type="ECO:0000313" key="2">
    <source>
        <dbReference type="EMBL" id="GHG05603.1"/>
    </source>
</evidence>
<organism evidence="2 3">
    <name type="scientific">Deinococcus piscis</name>
    <dbReference type="NCBI Taxonomy" id="394230"/>
    <lineage>
        <taxon>Bacteria</taxon>
        <taxon>Thermotogati</taxon>
        <taxon>Deinococcota</taxon>
        <taxon>Deinococci</taxon>
        <taxon>Deinococcales</taxon>
        <taxon>Deinococcaceae</taxon>
        <taxon>Deinococcus</taxon>
    </lineage>
</organism>
<comment type="caution">
    <text evidence="2">The sequence shown here is derived from an EMBL/GenBank/DDBJ whole genome shotgun (WGS) entry which is preliminary data.</text>
</comment>
<dbReference type="PANTHER" id="PTHR40078">
    <property type="entry name" value="INTEGRAL MEMBRANE PROTEIN-RELATED"/>
    <property type="match status" value="1"/>
</dbReference>
<feature type="transmembrane region" description="Helical" evidence="1">
    <location>
        <begin position="60"/>
        <end position="82"/>
    </location>
</feature>
<dbReference type="InterPro" id="IPR038750">
    <property type="entry name" value="YczE/YyaS-like"/>
</dbReference>
<keyword evidence="3" id="KW-1185">Reference proteome</keyword>
<feature type="transmembrane region" description="Helical" evidence="1">
    <location>
        <begin position="184"/>
        <end position="206"/>
    </location>
</feature>
<dbReference type="EMBL" id="BNAL01000022">
    <property type="protein sequence ID" value="GHG05603.1"/>
    <property type="molecule type" value="Genomic_DNA"/>
</dbReference>
<feature type="transmembrane region" description="Helical" evidence="1">
    <location>
        <begin position="155"/>
        <end position="178"/>
    </location>
</feature>
<keyword evidence="1" id="KW-0472">Membrane</keyword>
<reference evidence="3" key="1">
    <citation type="journal article" date="2019" name="Int. J. Syst. Evol. Microbiol.">
        <title>The Global Catalogue of Microorganisms (GCM) 10K type strain sequencing project: providing services to taxonomists for standard genome sequencing and annotation.</title>
        <authorList>
            <consortium name="The Broad Institute Genomics Platform"/>
            <consortium name="The Broad Institute Genome Sequencing Center for Infectious Disease"/>
            <person name="Wu L."/>
            <person name="Ma J."/>
        </authorList>
    </citation>
    <scope>NUCLEOTIDE SEQUENCE [LARGE SCALE GENOMIC DNA]</scope>
    <source>
        <strain evidence="3">CGMCC 1.18439</strain>
    </source>
</reference>
<proteinExistence type="predicted"/>
<feature type="transmembrane region" description="Helical" evidence="1">
    <location>
        <begin position="121"/>
        <end position="143"/>
    </location>
</feature>
<keyword evidence="1" id="KW-0812">Transmembrane</keyword>
<gene>
    <name evidence="2" type="ORF">GCM10017783_17680</name>
</gene>
<evidence type="ECO:0000256" key="1">
    <source>
        <dbReference type="SAM" id="Phobius"/>
    </source>
</evidence>
<dbReference type="RefSeq" id="WP_189643333.1">
    <property type="nucleotide sequence ID" value="NZ_BNAL01000022.1"/>
</dbReference>
<feature type="transmembrane region" description="Helical" evidence="1">
    <location>
        <begin position="89"/>
        <end position="109"/>
    </location>
</feature>
<sequence length="224" mass="22962">MTPAQTAAPLAGVSRWRFGPRLALLLTGLMLYGLSLRLMIDAGVGVAPWDVLHTGLARRLPLTVGQAGILMGVLVVSFSWLLLRQPVGLGTVLNTLLVGLFLDLFDFLPQPTGLGLRWAELLGGTLLLGLATGTYVAAGMGAGPRDGLVMGLSQLSGLPVAAVRICIELGVLGVGWLLGGQVGLGTAAFALLSGPAMGWGLGLYGLGQGQGSRQAPQAPPPPTR</sequence>
<evidence type="ECO:0000313" key="3">
    <source>
        <dbReference type="Proteomes" id="UP000632154"/>
    </source>
</evidence>
<dbReference type="PANTHER" id="PTHR40078:SF1">
    <property type="entry name" value="INTEGRAL MEMBRANE PROTEIN"/>
    <property type="match status" value="1"/>
</dbReference>
<dbReference type="Proteomes" id="UP000632154">
    <property type="component" value="Unassembled WGS sequence"/>
</dbReference>
<protein>
    <submittedName>
        <fullName evidence="2">Membrane protein</fullName>
    </submittedName>
</protein>